<feature type="signal peptide" evidence="1">
    <location>
        <begin position="1"/>
        <end position="31"/>
    </location>
</feature>
<proteinExistence type="predicted"/>
<dbReference type="InterPro" id="IPR000073">
    <property type="entry name" value="AB_hydrolase_1"/>
</dbReference>
<comment type="caution">
    <text evidence="3">The sequence shown here is derived from an EMBL/GenBank/DDBJ whole genome shotgun (WGS) entry which is preliminary data.</text>
</comment>
<reference evidence="3 4" key="1">
    <citation type="submission" date="2023-09" db="EMBL/GenBank/DDBJ databases">
        <authorList>
            <person name="Rey-Velasco X."/>
        </authorList>
    </citation>
    <scope>NUCLEOTIDE SEQUENCE [LARGE SCALE GENOMIC DNA]</scope>
    <source>
        <strain evidence="3 4">F388</strain>
    </source>
</reference>
<feature type="domain" description="AB hydrolase-1" evidence="2">
    <location>
        <begin position="72"/>
        <end position="187"/>
    </location>
</feature>
<dbReference type="PANTHER" id="PTHR43689:SF8">
    <property type="entry name" value="ALPHA_BETA-HYDROLASES SUPERFAMILY PROTEIN"/>
    <property type="match status" value="1"/>
</dbReference>
<dbReference type="SUPFAM" id="SSF53474">
    <property type="entry name" value="alpha/beta-Hydrolases"/>
    <property type="match status" value="1"/>
</dbReference>
<dbReference type="Pfam" id="PF00561">
    <property type="entry name" value="Abhydrolase_1"/>
    <property type="match status" value="1"/>
</dbReference>
<evidence type="ECO:0000313" key="3">
    <source>
        <dbReference type="EMBL" id="MDT0605831.1"/>
    </source>
</evidence>
<keyword evidence="4" id="KW-1185">Reference proteome</keyword>
<sequence>MRTVTMKTSKIQMKIAMMAIMSILFITSCNNDDDNGNSQPNASRNEPQQVSIDLGTHKLETYSQINDTEYLVVFESGLGYGAFEWFTTGIVDEIGDLSDVLLYDRAGYNNSEIGPSPRDIETLTSDLEMVVEPYLNGRKMILVCHSLGGLIARDYAIKNPDKVASILFIDPTHESFHNLNQAKEDFVYEIYVGLFGTENHGAPMEARELIEDDIYATNFTDLPNIPITVLTSMKQDQNNNDTDELHEGTRQTWYDAHEELGVGISDFTHISTVHSGHGINFEEPSLVIAHIIILLSK</sequence>
<dbReference type="PANTHER" id="PTHR43689">
    <property type="entry name" value="HYDROLASE"/>
    <property type="match status" value="1"/>
</dbReference>
<dbReference type="GO" id="GO:0016787">
    <property type="term" value="F:hydrolase activity"/>
    <property type="evidence" value="ECO:0007669"/>
    <property type="project" value="UniProtKB-KW"/>
</dbReference>
<keyword evidence="3" id="KW-0378">Hydrolase</keyword>
<feature type="chain" id="PRO_5046078975" evidence="1">
    <location>
        <begin position="32"/>
        <end position="297"/>
    </location>
</feature>
<protein>
    <submittedName>
        <fullName evidence="3">Alpha/beta fold hydrolase</fullName>
    </submittedName>
</protein>
<dbReference type="RefSeq" id="WP_311349397.1">
    <property type="nucleotide sequence ID" value="NZ_JAVRHR010000001.1"/>
</dbReference>
<keyword evidence="1" id="KW-0732">Signal</keyword>
<evidence type="ECO:0000259" key="2">
    <source>
        <dbReference type="Pfam" id="PF00561"/>
    </source>
</evidence>
<accession>A0ABU3A6M7</accession>
<name>A0ABU3A6M7_9FLAO</name>
<dbReference type="Proteomes" id="UP001255246">
    <property type="component" value="Unassembled WGS sequence"/>
</dbReference>
<dbReference type="Gene3D" id="3.40.50.1820">
    <property type="entry name" value="alpha/beta hydrolase"/>
    <property type="match status" value="1"/>
</dbReference>
<dbReference type="EMBL" id="JAVRHR010000001">
    <property type="protein sequence ID" value="MDT0605831.1"/>
    <property type="molecule type" value="Genomic_DNA"/>
</dbReference>
<evidence type="ECO:0000313" key="4">
    <source>
        <dbReference type="Proteomes" id="UP001255246"/>
    </source>
</evidence>
<dbReference type="InterPro" id="IPR029058">
    <property type="entry name" value="AB_hydrolase_fold"/>
</dbReference>
<organism evidence="3 4">
    <name type="scientific">Croceitalea rosinachiae</name>
    <dbReference type="NCBI Taxonomy" id="3075596"/>
    <lineage>
        <taxon>Bacteria</taxon>
        <taxon>Pseudomonadati</taxon>
        <taxon>Bacteroidota</taxon>
        <taxon>Flavobacteriia</taxon>
        <taxon>Flavobacteriales</taxon>
        <taxon>Flavobacteriaceae</taxon>
        <taxon>Croceitalea</taxon>
    </lineage>
</organism>
<evidence type="ECO:0000256" key="1">
    <source>
        <dbReference type="SAM" id="SignalP"/>
    </source>
</evidence>
<gene>
    <name evidence="3" type="ORF">RM706_02255</name>
</gene>
<dbReference type="PROSITE" id="PS51257">
    <property type="entry name" value="PROKAR_LIPOPROTEIN"/>
    <property type="match status" value="1"/>
</dbReference>